<reference evidence="1" key="1">
    <citation type="journal article" date="2014" name="Int. J. Syst. Evol. Microbiol.">
        <title>Complete genome sequence of Corynebacterium casei LMG S-19264T (=DSM 44701T), isolated from a smear-ripened cheese.</title>
        <authorList>
            <consortium name="US DOE Joint Genome Institute (JGI-PGF)"/>
            <person name="Walter F."/>
            <person name="Albersmeier A."/>
            <person name="Kalinowski J."/>
            <person name="Ruckert C."/>
        </authorList>
    </citation>
    <scope>NUCLEOTIDE SEQUENCE</scope>
    <source>
        <strain evidence="1">JCM 4633</strain>
    </source>
</reference>
<proteinExistence type="predicted"/>
<name>A0A918WHB7_STRCJ</name>
<accession>A0A918WHB7</accession>
<protein>
    <submittedName>
        <fullName evidence="1">Uncharacterized protein</fullName>
    </submittedName>
</protein>
<dbReference type="Proteomes" id="UP000646244">
    <property type="component" value="Unassembled WGS sequence"/>
</dbReference>
<reference evidence="1" key="2">
    <citation type="submission" date="2020-09" db="EMBL/GenBank/DDBJ databases">
        <authorList>
            <person name="Sun Q."/>
            <person name="Ohkuma M."/>
        </authorList>
    </citation>
    <scope>NUCLEOTIDE SEQUENCE</scope>
    <source>
        <strain evidence="1">JCM 4633</strain>
    </source>
</reference>
<evidence type="ECO:0000313" key="1">
    <source>
        <dbReference type="EMBL" id="GHC46575.1"/>
    </source>
</evidence>
<gene>
    <name evidence="1" type="ORF">GCM10010507_22440</name>
</gene>
<dbReference type="EMBL" id="BMVB01000006">
    <property type="protein sequence ID" value="GHC46575.1"/>
    <property type="molecule type" value="Genomic_DNA"/>
</dbReference>
<organism evidence="1 2">
    <name type="scientific">Streptomyces cinnamoneus</name>
    <name type="common">Streptoverticillium cinnamoneum</name>
    <dbReference type="NCBI Taxonomy" id="53446"/>
    <lineage>
        <taxon>Bacteria</taxon>
        <taxon>Bacillati</taxon>
        <taxon>Actinomycetota</taxon>
        <taxon>Actinomycetes</taxon>
        <taxon>Kitasatosporales</taxon>
        <taxon>Streptomycetaceae</taxon>
        <taxon>Streptomyces</taxon>
        <taxon>Streptomyces cinnamoneus group</taxon>
    </lineage>
</organism>
<dbReference type="RefSeq" id="WP_190109551.1">
    <property type="nucleotide sequence ID" value="NZ_BMVB01000006.1"/>
</dbReference>
<evidence type="ECO:0000313" key="2">
    <source>
        <dbReference type="Proteomes" id="UP000646244"/>
    </source>
</evidence>
<dbReference type="AlphaFoldDB" id="A0A918WHB7"/>
<sequence>MSAFAEAMRERVRAARAALAAARAAADSYGAAIAEDELDDALRLARAHGVTTDATDGEDGQDGS</sequence>
<comment type="caution">
    <text evidence="1">The sequence shown here is derived from an EMBL/GenBank/DDBJ whole genome shotgun (WGS) entry which is preliminary data.</text>
</comment>